<organism evidence="2 3">
    <name type="scientific">Coccomyxa subellipsoidea (strain C-169)</name>
    <name type="common">Green microalga</name>
    <dbReference type="NCBI Taxonomy" id="574566"/>
    <lineage>
        <taxon>Eukaryota</taxon>
        <taxon>Viridiplantae</taxon>
        <taxon>Chlorophyta</taxon>
        <taxon>core chlorophytes</taxon>
        <taxon>Trebouxiophyceae</taxon>
        <taxon>Trebouxiophyceae incertae sedis</taxon>
        <taxon>Coccomyxaceae</taxon>
        <taxon>Coccomyxa</taxon>
        <taxon>Coccomyxa subellipsoidea</taxon>
    </lineage>
</organism>
<evidence type="ECO:0000313" key="2">
    <source>
        <dbReference type="EMBL" id="EIE22115.1"/>
    </source>
</evidence>
<accession>I0YUP6</accession>
<dbReference type="KEGG" id="csl:COCSUDRAFT_55813"/>
<evidence type="ECO:0000256" key="1">
    <source>
        <dbReference type="SAM" id="MobiDB-lite"/>
    </source>
</evidence>
<dbReference type="AlphaFoldDB" id="I0YUP6"/>
<dbReference type="GeneID" id="17040101"/>
<sequence>MSPGMQAPQIMRAADQRLLSSVDAVRETFGQCCAPARADAGYPARRAAAATLTRRPQDSASPLIRLAYKPGFRERSDSPGAASAQMQSGHRENGTGDGCQTWLS</sequence>
<protein>
    <submittedName>
        <fullName evidence="2">Uncharacterized protein</fullName>
    </submittedName>
</protein>
<keyword evidence="3" id="KW-1185">Reference proteome</keyword>
<dbReference type="EMBL" id="AGSI01000010">
    <property type="protein sequence ID" value="EIE22115.1"/>
    <property type="molecule type" value="Genomic_DNA"/>
</dbReference>
<reference evidence="2 3" key="1">
    <citation type="journal article" date="2012" name="Genome Biol.">
        <title>The genome of the polar eukaryotic microalga coccomyxa subellipsoidea reveals traits of cold adaptation.</title>
        <authorList>
            <person name="Blanc G."/>
            <person name="Agarkova I."/>
            <person name="Grimwood J."/>
            <person name="Kuo A."/>
            <person name="Brueggeman A."/>
            <person name="Dunigan D."/>
            <person name="Gurnon J."/>
            <person name="Ladunga I."/>
            <person name="Lindquist E."/>
            <person name="Lucas S."/>
            <person name="Pangilinan J."/>
            <person name="Proschold T."/>
            <person name="Salamov A."/>
            <person name="Schmutz J."/>
            <person name="Weeks D."/>
            <person name="Yamada T."/>
            <person name="Claverie J.M."/>
            <person name="Grigoriev I."/>
            <person name="Van Etten J."/>
            <person name="Lomsadze A."/>
            <person name="Borodovsky M."/>
        </authorList>
    </citation>
    <scope>NUCLEOTIDE SEQUENCE [LARGE SCALE GENOMIC DNA]</scope>
    <source>
        <strain evidence="2 3">C-169</strain>
    </source>
</reference>
<name>I0YUP6_COCSC</name>
<proteinExistence type="predicted"/>
<gene>
    <name evidence="2" type="ORF">COCSUDRAFT_55813</name>
</gene>
<comment type="caution">
    <text evidence="2">The sequence shown here is derived from an EMBL/GenBank/DDBJ whole genome shotgun (WGS) entry which is preliminary data.</text>
</comment>
<evidence type="ECO:0000313" key="3">
    <source>
        <dbReference type="Proteomes" id="UP000007264"/>
    </source>
</evidence>
<feature type="region of interest" description="Disordered" evidence="1">
    <location>
        <begin position="69"/>
        <end position="104"/>
    </location>
</feature>
<dbReference type="RefSeq" id="XP_005646659.1">
    <property type="nucleotide sequence ID" value="XM_005646602.1"/>
</dbReference>
<dbReference type="Proteomes" id="UP000007264">
    <property type="component" value="Unassembled WGS sequence"/>
</dbReference>